<keyword evidence="2" id="KW-1185">Reference proteome</keyword>
<accession>A0ABP7V312</accession>
<reference evidence="2" key="1">
    <citation type="journal article" date="2019" name="Int. J. Syst. Evol. Microbiol.">
        <title>The Global Catalogue of Microorganisms (GCM) 10K type strain sequencing project: providing services to taxonomists for standard genome sequencing and annotation.</title>
        <authorList>
            <consortium name="The Broad Institute Genomics Platform"/>
            <consortium name="The Broad Institute Genome Sequencing Center for Infectious Disease"/>
            <person name="Wu L."/>
            <person name="Ma J."/>
        </authorList>
    </citation>
    <scope>NUCLEOTIDE SEQUENCE [LARGE SCALE GENOMIC DNA]</scope>
    <source>
        <strain evidence="2">JCM 17250</strain>
    </source>
</reference>
<gene>
    <name evidence="1" type="ORF">GCM10022410_01600</name>
</gene>
<comment type="caution">
    <text evidence="1">The sequence shown here is derived from an EMBL/GenBank/DDBJ whole genome shotgun (WGS) entry which is preliminary data.</text>
</comment>
<dbReference type="InterPro" id="IPR038765">
    <property type="entry name" value="Papain-like_cys_pep_sf"/>
</dbReference>
<protein>
    <recommendedName>
        <fullName evidence="3">LRAT domain-containing protein</fullName>
    </recommendedName>
</protein>
<dbReference type="SUPFAM" id="SSF54001">
    <property type="entry name" value="Cysteine proteinases"/>
    <property type="match status" value="1"/>
</dbReference>
<dbReference type="EMBL" id="BAABDL010000009">
    <property type="protein sequence ID" value="GAA4058002.1"/>
    <property type="molecule type" value="Genomic_DNA"/>
</dbReference>
<sequence length="161" mass="18725">MTNLGVETLLPMQPGDIIYSSKSLSTFLIGHCGIVGHDMRIHHAHPKGAFSDSLERYVARHLLNGKIIVLRPQYADVDKVASWAQNNIHHMKKYFFHRELCNQQSNYCSKFVWQAFWFSLKEDITGKGLEVDQVRWIYPKSIRRAANLKEIGRWKVSDLRK</sequence>
<organism evidence="1 2">
    <name type="scientific">Amphibacillus indicireducens</name>
    <dbReference type="NCBI Taxonomy" id="1076330"/>
    <lineage>
        <taxon>Bacteria</taxon>
        <taxon>Bacillati</taxon>
        <taxon>Bacillota</taxon>
        <taxon>Bacilli</taxon>
        <taxon>Bacillales</taxon>
        <taxon>Bacillaceae</taxon>
        <taxon>Amphibacillus</taxon>
    </lineage>
</organism>
<evidence type="ECO:0000313" key="2">
    <source>
        <dbReference type="Proteomes" id="UP001501734"/>
    </source>
</evidence>
<evidence type="ECO:0008006" key="3">
    <source>
        <dbReference type="Google" id="ProtNLM"/>
    </source>
</evidence>
<dbReference type="Proteomes" id="UP001501734">
    <property type="component" value="Unassembled WGS sequence"/>
</dbReference>
<proteinExistence type="predicted"/>
<evidence type="ECO:0000313" key="1">
    <source>
        <dbReference type="EMBL" id="GAA4058002.1"/>
    </source>
</evidence>
<dbReference type="Gene3D" id="3.90.1720.10">
    <property type="entry name" value="endopeptidase domain like (from Nostoc punctiforme)"/>
    <property type="match status" value="1"/>
</dbReference>
<name>A0ABP7V312_9BACI</name>
<dbReference type="RefSeq" id="WP_344909456.1">
    <property type="nucleotide sequence ID" value="NZ_BAABDL010000009.1"/>
</dbReference>